<keyword evidence="10" id="KW-0393">Immunoglobulin domain</keyword>
<dbReference type="CDD" id="cd00096">
    <property type="entry name" value="Ig"/>
    <property type="match status" value="1"/>
</dbReference>
<keyword evidence="9" id="KW-0325">Glycoprotein</keyword>
<keyword evidence="5" id="KW-0130">Cell adhesion</keyword>
<protein>
    <submittedName>
        <fullName evidence="14">Vascular cell adhesion protein 1 isoform X2</fullName>
    </submittedName>
</protein>
<evidence type="ECO:0000259" key="12">
    <source>
        <dbReference type="PROSITE" id="PS50835"/>
    </source>
</evidence>
<evidence type="ECO:0000256" key="11">
    <source>
        <dbReference type="SAM" id="Phobius"/>
    </source>
</evidence>
<evidence type="ECO:0000256" key="4">
    <source>
        <dbReference type="ARBA" id="ARBA00022737"/>
    </source>
</evidence>
<evidence type="ECO:0000256" key="9">
    <source>
        <dbReference type="ARBA" id="ARBA00023180"/>
    </source>
</evidence>
<dbReference type="Gene3D" id="2.60.40.10">
    <property type="entry name" value="Immunoglobulins"/>
    <property type="match status" value="5"/>
</dbReference>
<dbReference type="RefSeq" id="XP_014044829.2">
    <property type="nucleotide sequence ID" value="XM_014189354.2"/>
</dbReference>
<accession>A0A1S3QZE5</accession>
<dbReference type="SUPFAM" id="SSF48726">
    <property type="entry name" value="Immunoglobulin"/>
    <property type="match status" value="5"/>
</dbReference>
<evidence type="ECO:0000256" key="10">
    <source>
        <dbReference type="ARBA" id="ARBA00023319"/>
    </source>
</evidence>
<dbReference type="Proteomes" id="UP001652741">
    <property type="component" value="Chromosome ssa03"/>
</dbReference>
<feature type="domain" description="Ig-like" evidence="12">
    <location>
        <begin position="242"/>
        <end position="324"/>
    </location>
</feature>
<sequence length="566" mass="61853">MTCININMGKGQTSMSQGFYKRRATCNFSKQIMTAFALWMVLLPIAASKFVLNLTPKDPMARVGDSLVLTCKASGCAGDVMFTWASLLDRSLYGKTETNGTVSLQIFNQLGIRHINKVLCKATCTTKGEKAQTSTKVNVYALPKDPTISRSDLLTEGQESNLTCTVPDVYPAERLIIEWLLGDEVLLKQDEHLEVEPVTSVLKYRPTAQNIGQNVTCRATLDIGIDKRTRETVASMTVQYSPRNITISENTQVNIGDSFTLTCRAEGNPEPTVLWRKLDQDGRSVVAGEGATLLVEEASWSHGGEYECVAHNVVGNRTAHMTVNVQGPPEKPVIYRSPSGELKAGDSVTITCQSESGRVALRQLTGSQGAELQSNQGHTSITVQSLTATDSGLYECQATNPYGKQTSFLNFTVLDELYTENQRTTETITSMTVQYSPRNITISENTQVNIGDSFTLTCRAEGNPEPTVLWRKLDQDGRSVVAGEGATLLVEEASWSHGGEYECVAHNVVGNRTAHMTVNVRDKSVNPKTVIIPAVCFVSMTAAAATLMRFLRRAKNTSSYELAMTV</sequence>
<dbReference type="InterPro" id="IPR003987">
    <property type="entry name" value="ICAM_VCAM_N"/>
</dbReference>
<gene>
    <name evidence="14" type="primary">LOC106598299</name>
</gene>
<dbReference type="InterPro" id="IPR036179">
    <property type="entry name" value="Ig-like_dom_sf"/>
</dbReference>
<dbReference type="InterPro" id="IPR013783">
    <property type="entry name" value="Ig-like_fold"/>
</dbReference>
<dbReference type="AlphaFoldDB" id="A0A1S3QZE5"/>
<dbReference type="PANTHER" id="PTHR11640">
    <property type="entry name" value="NEPHRIN"/>
    <property type="match status" value="1"/>
</dbReference>
<dbReference type="InterPro" id="IPR051275">
    <property type="entry name" value="Cell_adhesion_signaling"/>
</dbReference>
<dbReference type="InterPro" id="IPR007110">
    <property type="entry name" value="Ig-like_dom"/>
</dbReference>
<feature type="domain" description="Ig-like" evidence="12">
    <location>
        <begin position="437"/>
        <end position="519"/>
    </location>
</feature>
<name>A0A1S3QZE5_SALSA</name>
<dbReference type="Pfam" id="PF08205">
    <property type="entry name" value="C2-set_2"/>
    <property type="match status" value="1"/>
</dbReference>
<organism evidence="13 14">
    <name type="scientific">Salmo salar</name>
    <name type="common">Atlantic salmon</name>
    <dbReference type="NCBI Taxonomy" id="8030"/>
    <lineage>
        <taxon>Eukaryota</taxon>
        <taxon>Metazoa</taxon>
        <taxon>Chordata</taxon>
        <taxon>Craniata</taxon>
        <taxon>Vertebrata</taxon>
        <taxon>Euteleostomi</taxon>
        <taxon>Actinopterygii</taxon>
        <taxon>Neopterygii</taxon>
        <taxon>Teleostei</taxon>
        <taxon>Protacanthopterygii</taxon>
        <taxon>Salmoniformes</taxon>
        <taxon>Salmonidae</taxon>
        <taxon>Salmoninae</taxon>
        <taxon>Salmo</taxon>
    </lineage>
</organism>
<feature type="domain" description="Ig-like" evidence="12">
    <location>
        <begin position="44"/>
        <end position="138"/>
    </location>
</feature>
<dbReference type="SMART" id="SM00408">
    <property type="entry name" value="IGc2"/>
    <property type="match status" value="3"/>
</dbReference>
<keyword evidence="4" id="KW-0677">Repeat</keyword>
<dbReference type="SMART" id="SM00409">
    <property type="entry name" value="IG"/>
    <property type="match status" value="4"/>
</dbReference>
<dbReference type="InterPro" id="IPR003599">
    <property type="entry name" value="Ig_sub"/>
</dbReference>
<feature type="transmembrane region" description="Helical" evidence="11">
    <location>
        <begin position="530"/>
        <end position="551"/>
    </location>
</feature>
<keyword evidence="6 11" id="KW-1133">Transmembrane helix</keyword>
<dbReference type="GO" id="GO:0005911">
    <property type="term" value="C:cell-cell junction"/>
    <property type="evidence" value="ECO:0007669"/>
    <property type="project" value="TreeGrafter"/>
</dbReference>
<dbReference type="GO" id="GO:0005886">
    <property type="term" value="C:plasma membrane"/>
    <property type="evidence" value="ECO:0007669"/>
    <property type="project" value="TreeGrafter"/>
</dbReference>
<feature type="domain" description="Ig-like" evidence="12">
    <location>
        <begin position="146"/>
        <end position="237"/>
    </location>
</feature>
<dbReference type="PRINTS" id="PR01472">
    <property type="entry name" value="ICAMVCAM1"/>
</dbReference>
<dbReference type="PROSITE" id="PS50835">
    <property type="entry name" value="IG_LIKE"/>
    <property type="match status" value="5"/>
</dbReference>
<evidence type="ECO:0000313" key="14">
    <source>
        <dbReference type="RefSeq" id="XP_014044829.2"/>
    </source>
</evidence>
<evidence type="ECO:0000256" key="7">
    <source>
        <dbReference type="ARBA" id="ARBA00023136"/>
    </source>
</evidence>
<evidence type="ECO:0000256" key="6">
    <source>
        <dbReference type="ARBA" id="ARBA00022989"/>
    </source>
</evidence>
<evidence type="ECO:0000256" key="2">
    <source>
        <dbReference type="ARBA" id="ARBA00022692"/>
    </source>
</evidence>
<dbReference type="Pfam" id="PF13895">
    <property type="entry name" value="Ig_2"/>
    <property type="match status" value="1"/>
</dbReference>
<reference evidence="14" key="1">
    <citation type="submission" date="2025-08" db="UniProtKB">
        <authorList>
            <consortium name="RefSeq"/>
        </authorList>
    </citation>
    <scope>IDENTIFICATION</scope>
</reference>
<keyword evidence="3" id="KW-0732">Signal</keyword>
<evidence type="ECO:0000256" key="8">
    <source>
        <dbReference type="ARBA" id="ARBA00023157"/>
    </source>
</evidence>
<dbReference type="GO" id="GO:0098609">
    <property type="term" value="P:cell-cell adhesion"/>
    <property type="evidence" value="ECO:0007669"/>
    <property type="project" value="InterPro"/>
</dbReference>
<keyword evidence="13" id="KW-1185">Reference proteome</keyword>
<keyword evidence="7 11" id="KW-0472">Membrane</keyword>
<evidence type="ECO:0000256" key="5">
    <source>
        <dbReference type="ARBA" id="ARBA00022889"/>
    </source>
</evidence>
<evidence type="ECO:0000256" key="1">
    <source>
        <dbReference type="ARBA" id="ARBA00004479"/>
    </source>
</evidence>
<evidence type="ECO:0000256" key="3">
    <source>
        <dbReference type="ARBA" id="ARBA00022729"/>
    </source>
</evidence>
<comment type="subcellular location">
    <subcellularLocation>
        <location evidence="1">Membrane</location>
        <topology evidence="1">Single-pass type I membrane protein</topology>
    </subcellularLocation>
</comment>
<dbReference type="PANTHER" id="PTHR11640:SF158">
    <property type="entry name" value="V-SET AND IMMUNOGLOBULIN DOMAIN-CONTAINING PROTEIN 10-LIKE 2"/>
    <property type="match status" value="1"/>
</dbReference>
<dbReference type="Pfam" id="PF13927">
    <property type="entry name" value="Ig_3"/>
    <property type="match status" value="2"/>
</dbReference>
<dbReference type="InterPro" id="IPR003598">
    <property type="entry name" value="Ig_sub2"/>
</dbReference>
<dbReference type="GO" id="GO:0050839">
    <property type="term" value="F:cell adhesion molecule binding"/>
    <property type="evidence" value="ECO:0007669"/>
    <property type="project" value="TreeGrafter"/>
</dbReference>
<evidence type="ECO:0000313" key="13">
    <source>
        <dbReference type="Proteomes" id="UP001652741"/>
    </source>
</evidence>
<dbReference type="InterPro" id="IPR013162">
    <property type="entry name" value="CD80_C2-set"/>
</dbReference>
<proteinExistence type="predicted"/>
<dbReference type="GeneID" id="106598299"/>
<keyword evidence="2 11" id="KW-0812">Transmembrane</keyword>
<keyword evidence="8" id="KW-1015">Disulfide bond</keyword>
<feature type="domain" description="Ig-like" evidence="12">
    <location>
        <begin position="332"/>
        <end position="412"/>
    </location>
</feature>